<dbReference type="PANTHER" id="PTHR35797:SF1">
    <property type="entry name" value="PROTEASE"/>
    <property type="match status" value="1"/>
</dbReference>
<dbReference type="EMBL" id="MJAT01000001">
    <property type="protein sequence ID" value="OEH87042.1"/>
    <property type="molecule type" value="Genomic_DNA"/>
</dbReference>
<feature type="domain" description="CAAX prenyl protease 2/Lysostaphin resistance protein A-like" evidence="2">
    <location>
        <begin position="103"/>
        <end position="203"/>
    </location>
</feature>
<feature type="transmembrane region" description="Helical" evidence="1">
    <location>
        <begin position="218"/>
        <end position="241"/>
    </location>
</feature>
<evidence type="ECO:0000313" key="4">
    <source>
        <dbReference type="Proteomes" id="UP000095255"/>
    </source>
</evidence>
<dbReference type="InterPro" id="IPR003675">
    <property type="entry name" value="Rce1/LyrA-like_dom"/>
</dbReference>
<dbReference type="GO" id="GO:0080120">
    <property type="term" value="P:CAAX-box protein maturation"/>
    <property type="evidence" value="ECO:0007669"/>
    <property type="project" value="UniProtKB-ARBA"/>
</dbReference>
<proteinExistence type="predicted"/>
<reference evidence="3 4" key="1">
    <citation type="submission" date="2016-09" db="EMBL/GenBank/DDBJ databases">
        <title>Desulfuribacillus arsenicus sp. nov., an obligately anaerobic, dissimilatory arsenic- and antimonate-reducing bacterium isolated from anoxic sediments.</title>
        <authorList>
            <person name="Abin C.A."/>
            <person name="Hollibaugh J.T."/>
        </authorList>
    </citation>
    <scope>NUCLEOTIDE SEQUENCE [LARGE SCALE GENOMIC DNA]</scope>
    <source>
        <strain evidence="3 4">MLFW-2</strain>
    </source>
</reference>
<dbReference type="STRING" id="1390249.BHU72_00890"/>
<keyword evidence="4" id="KW-1185">Reference proteome</keyword>
<evidence type="ECO:0000313" key="3">
    <source>
        <dbReference type="EMBL" id="OEH87042.1"/>
    </source>
</evidence>
<evidence type="ECO:0000259" key="2">
    <source>
        <dbReference type="Pfam" id="PF02517"/>
    </source>
</evidence>
<keyword evidence="1" id="KW-1133">Transmembrane helix</keyword>
<dbReference type="Pfam" id="PF02517">
    <property type="entry name" value="Rce1-like"/>
    <property type="match status" value="1"/>
</dbReference>
<comment type="caution">
    <text evidence="3">The sequence shown here is derived from an EMBL/GenBank/DDBJ whole genome shotgun (WGS) entry which is preliminary data.</text>
</comment>
<feature type="transmembrane region" description="Helical" evidence="1">
    <location>
        <begin position="164"/>
        <end position="184"/>
    </location>
</feature>
<keyword evidence="1" id="KW-0812">Transmembrane</keyword>
<dbReference type="Proteomes" id="UP000095255">
    <property type="component" value="Unassembled WGS sequence"/>
</dbReference>
<organism evidence="3 4">
    <name type="scientific">Desulfuribacillus stibiiarsenatis</name>
    <dbReference type="NCBI Taxonomy" id="1390249"/>
    <lineage>
        <taxon>Bacteria</taxon>
        <taxon>Bacillati</taxon>
        <taxon>Bacillota</taxon>
        <taxon>Desulfuribacillia</taxon>
        <taxon>Desulfuribacillales</taxon>
        <taxon>Desulfuribacillaceae</taxon>
        <taxon>Desulfuribacillus</taxon>
    </lineage>
</organism>
<feature type="transmembrane region" description="Helical" evidence="1">
    <location>
        <begin position="191"/>
        <end position="212"/>
    </location>
</feature>
<dbReference type="InterPro" id="IPR042150">
    <property type="entry name" value="MmRce1-like"/>
</dbReference>
<keyword evidence="1" id="KW-0472">Membrane</keyword>
<name>A0A1E5LAA0_9FIRM</name>
<sequence length="255" mass="28179">MAIPMIVSIFLLKIVYKEPLRKSLGISFRWNRWFVVAWFLPIILVFLTLGVSMLIPGIVITPGMEEMFAKYEGLIPPDQLELLKEQIASLPIHVFWFGILQGLVAGITVNAVAAFGEEAGWRGFLQREFADLGFWQSSLVIGIIWGFWHAPLILQGHNYPEHPVAGVFMMVVFTVLLSPLISYVRLKARSVIAAAIMHGTINGTVALAVIMVSGGTDLLVGVTGLAGLVALGFMNIVLWIYDRKFAKEPIQVKAC</sequence>
<gene>
    <name evidence="3" type="ORF">BHU72_00890</name>
</gene>
<feature type="transmembrane region" description="Helical" evidence="1">
    <location>
        <begin position="33"/>
        <end position="60"/>
    </location>
</feature>
<feature type="transmembrane region" description="Helical" evidence="1">
    <location>
        <begin position="132"/>
        <end position="152"/>
    </location>
</feature>
<evidence type="ECO:0000256" key="1">
    <source>
        <dbReference type="SAM" id="Phobius"/>
    </source>
</evidence>
<dbReference type="GO" id="GO:0004175">
    <property type="term" value="F:endopeptidase activity"/>
    <property type="evidence" value="ECO:0007669"/>
    <property type="project" value="UniProtKB-ARBA"/>
</dbReference>
<protein>
    <submittedName>
        <fullName evidence="3">Abortive infection protein</fullName>
    </submittedName>
</protein>
<dbReference type="AlphaFoldDB" id="A0A1E5LAA0"/>
<dbReference type="PANTHER" id="PTHR35797">
    <property type="entry name" value="PROTEASE-RELATED"/>
    <property type="match status" value="1"/>
</dbReference>
<accession>A0A1E5LAA0</accession>